<dbReference type="GO" id="GO:0000976">
    <property type="term" value="F:transcription cis-regulatory region binding"/>
    <property type="evidence" value="ECO:0007669"/>
    <property type="project" value="TreeGrafter"/>
</dbReference>
<keyword evidence="6" id="KW-1185">Reference proteome</keyword>
<organism evidence="5 6">
    <name type="scientific">Paradevosia shaoguanensis</name>
    <dbReference type="NCBI Taxonomy" id="1335043"/>
    <lineage>
        <taxon>Bacteria</taxon>
        <taxon>Pseudomonadati</taxon>
        <taxon>Pseudomonadota</taxon>
        <taxon>Alphaproteobacteria</taxon>
        <taxon>Hyphomicrobiales</taxon>
        <taxon>Devosiaceae</taxon>
        <taxon>Paradevosia</taxon>
    </lineage>
</organism>
<dbReference type="EMBL" id="JALAZD010000001">
    <property type="protein sequence ID" value="MCI0127178.1"/>
    <property type="molecule type" value="Genomic_DNA"/>
</dbReference>
<dbReference type="SUPFAM" id="SSF53822">
    <property type="entry name" value="Periplasmic binding protein-like I"/>
    <property type="match status" value="1"/>
</dbReference>
<reference evidence="5" key="1">
    <citation type="submission" date="2022-03" db="EMBL/GenBank/DDBJ databases">
        <title>The complete genome sequence of a Methyloterrigena soli.</title>
        <authorList>
            <person name="Zi Z."/>
        </authorList>
    </citation>
    <scope>NUCLEOTIDE SEQUENCE</scope>
    <source>
        <strain evidence="5">M48</strain>
    </source>
</reference>
<dbReference type="SMART" id="SM00354">
    <property type="entry name" value="HTH_LACI"/>
    <property type="match status" value="1"/>
</dbReference>
<sequence>MSPSSASKTPTIQDVARRAGVSAATVSRALSAPEKVSDSTRAKVTEAVEATGYAINQAARSLRMREARTILVAIPNMGNPFYSTIMDSVVREATLRGYGVLVANRVGNDPTQWLRDYFSSNRADGLLLFDASLELGHLPEPPRQKGLLPLVLSCDEIIDGGFNLVMTDNRAGAERATRHLIDQGHTRIGHICGRLVHQFPNERLLGFQDAMRKAGLPIRQDWLFPGDHSMVAGVDAGDRFLALSDRPTALFCANDESMIGFLSRTRAHGIECPRDISLVGFDDINIAENYWPPLTTMRQPRNELGRVATATLIDILEGTAPSGEGLRIVLPSELIVRSSTAPLPATRQAVGL</sequence>
<dbReference type="InterPro" id="IPR010982">
    <property type="entry name" value="Lambda_DNA-bd_dom_sf"/>
</dbReference>
<dbReference type="PROSITE" id="PS00356">
    <property type="entry name" value="HTH_LACI_1"/>
    <property type="match status" value="1"/>
</dbReference>
<dbReference type="PANTHER" id="PTHR30146">
    <property type="entry name" value="LACI-RELATED TRANSCRIPTIONAL REPRESSOR"/>
    <property type="match status" value="1"/>
</dbReference>
<name>A0AA41QMH9_9HYPH</name>
<dbReference type="CDD" id="cd01392">
    <property type="entry name" value="HTH_LacI"/>
    <property type="match status" value="1"/>
</dbReference>
<dbReference type="Gene3D" id="1.10.260.40">
    <property type="entry name" value="lambda repressor-like DNA-binding domains"/>
    <property type="match status" value="1"/>
</dbReference>
<dbReference type="CDD" id="cd06284">
    <property type="entry name" value="PBP1_LacI-like"/>
    <property type="match status" value="1"/>
</dbReference>
<dbReference type="GO" id="GO:0003700">
    <property type="term" value="F:DNA-binding transcription factor activity"/>
    <property type="evidence" value="ECO:0007669"/>
    <property type="project" value="TreeGrafter"/>
</dbReference>
<dbReference type="Proteomes" id="UP001156140">
    <property type="component" value="Unassembled WGS sequence"/>
</dbReference>
<dbReference type="PROSITE" id="PS50932">
    <property type="entry name" value="HTH_LACI_2"/>
    <property type="match status" value="1"/>
</dbReference>
<keyword evidence="1" id="KW-0805">Transcription regulation</keyword>
<evidence type="ECO:0000259" key="4">
    <source>
        <dbReference type="PROSITE" id="PS50932"/>
    </source>
</evidence>
<dbReference type="RefSeq" id="WP_281735780.1">
    <property type="nucleotide sequence ID" value="NZ_JAKETQ010000001.1"/>
</dbReference>
<evidence type="ECO:0000256" key="3">
    <source>
        <dbReference type="ARBA" id="ARBA00023163"/>
    </source>
</evidence>
<evidence type="ECO:0000256" key="1">
    <source>
        <dbReference type="ARBA" id="ARBA00023015"/>
    </source>
</evidence>
<dbReference type="Gene3D" id="3.40.50.2300">
    <property type="match status" value="2"/>
</dbReference>
<keyword evidence="3" id="KW-0804">Transcription</keyword>
<dbReference type="PRINTS" id="PR00036">
    <property type="entry name" value="HTHLACI"/>
</dbReference>
<protein>
    <submittedName>
        <fullName evidence="5">LacI family transcriptional regulator</fullName>
    </submittedName>
</protein>
<dbReference type="Pfam" id="PF00356">
    <property type="entry name" value="LacI"/>
    <property type="match status" value="1"/>
</dbReference>
<dbReference type="PANTHER" id="PTHR30146:SF109">
    <property type="entry name" value="HTH-TYPE TRANSCRIPTIONAL REGULATOR GALS"/>
    <property type="match status" value="1"/>
</dbReference>
<evidence type="ECO:0000313" key="5">
    <source>
        <dbReference type="EMBL" id="MCI0127178.1"/>
    </source>
</evidence>
<comment type="caution">
    <text evidence="5">The sequence shown here is derived from an EMBL/GenBank/DDBJ whole genome shotgun (WGS) entry which is preliminary data.</text>
</comment>
<dbReference type="InterPro" id="IPR028082">
    <property type="entry name" value="Peripla_BP_I"/>
</dbReference>
<dbReference type="AlphaFoldDB" id="A0AA41QMH9"/>
<dbReference type="SUPFAM" id="SSF47413">
    <property type="entry name" value="lambda repressor-like DNA-binding domains"/>
    <property type="match status" value="1"/>
</dbReference>
<dbReference type="InterPro" id="IPR046335">
    <property type="entry name" value="LacI/GalR-like_sensor"/>
</dbReference>
<dbReference type="Pfam" id="PF13377">
    <property type="entry name" value="Peripla_BP_3"/>
    <property type="match status" value="1"/>
</dbReference>
<accession>A0AA41QMH9</accession>
<dbReference type="InterPro" id="IPR000843">
    <property type="entry name" value="HTH_LacI"/>
</dbReference>
<gene>
    <name evidence="5" type="ORF">ML536_10110</name>
</gene>
<keyword evidence="2" id="KW-0238">DNA-binding</keyword>
<feature type="domain" description="HTH lacI-type" evidence="4">
    <location>
        <begin position="10"/>
        <end position="64"/>
    </location>
</feature>
<evidence type="ECO:0000313" key="6">
    <source>
        <dbReference type="Proteomes" id="UP001156140"/>
    </source>
</evidence>
<evidence type="ECO:0000256" key="2">
    <source>
        <dbReference type="ARBA" id="ARBA00023125"/>
    </source>
</evidence>
<proteinExistence type="predicted"/>